<evidence type="ECO:0000313" key="3">
    <source>
        <dbReference type="Proteomes" id="UP000031668"/>
    </source>
</evidence>
<organism evidence="2 3">
    <name type="scientific">Thelohanellus kitauei</name>
    <name type="common">Myxosporean</name>
    <dbReference type="NCBI Taxonomy" id="669202"/>
    <lineage>
        <taxon>Eukaryota</taxon>
        <taxon>Metazoa</taxon>
        <taxon>Cnidaria</taxon>
        <taxon>Myxozoa</taxon>
        <taxon>Myxosporea</taxon>
        <taxon>Bivalvulida</taxon>
        <taxon>Platysporina</taxon>
        <taxon>Myxobolidae</taxon>
        <taxon>Thelohanellus</taxon>
    </lineage>
</organism>
<proteinExistence type="predicted"/>
<keyword evidence="1" id="KW-0812">Transmembrane</keyword>
<dbReference type="AlphaFoldDB" id="A0A0C2ILD7"/>
<keyword evidence="1" id="KW-0472">Membrane</keyword>
<comment type="caution">
    <text evidence="2">The sequence shown here is derived from an EMBL/GenBank/DDBJ whole genome shotgun (WGS) entry which is preliminary data.</text>
</comment>
<sequence>MENLKTQIGELILPAGSREDYVFLMFVTSRGIVLAMVVSIIPPDWNISDVIIFLILGANIILVLVRKPYQGQVINENESGELDLDSSNDISGETLEVTSIFLILTSVFLLDSKSEFIKLSTKSVFVGVLNLSYTLYLLFGVILKRRINFGGFCDKILVRSK</sequence>
<feature type="transmembrane region" description="Helical" evidence="1">
    <location>
        <begin position="21"/>
        <end position="41"/>
    </location>
</feature>
<feature type="transmembrane region" description="Helical" evidence="1">
    <location>
        <begin position="124"/>
        <end position="143"/>
    </location>
</feature>
<dbReference type="EMBL" id="JWZT01003589">
    <property type="protein sequence ID" value="KII66244.1"/>
    <property type="molecule type" value="Genomic_DNA"/>
</dbReference>
<evidence type="ECO:0000313" key="2">
    <source>
        <dbReference type="EMBL" id="KII66244.1"/>
    </source>
</evidence>
<keyword evidence="3" id="KW-1185">Reference proteome</keyword>
<keyword evidence="1" id="KW-1133">Transmembrane helix</keyword>
<dbReference type="OrthoDB" id="10595677at2759"/>
<evidence type="ECO:0000256" key="1">
    <source>
        <dbReference type="SAM" id="Phobius"/>
    </source>
</evidence>
<accession>A0A0C2ILD7</accession>
<dbReference type="Proteomes" id="UP000031668">
    <property type="component" value="Unassembled WGS sequence"/>
</dbReference>
<name>A0A0C2ILD7_THEKT</name>
<reference evidence="2 3" key="1">
    <citation type="journal article" date="2014" name="Genome Biol. Evol.">
        <title>The genome of the myxosporean Thelohanellus kitauei shows adaptations to nutrient acquisition within its fish host.</title>
        <authorList>
            <person name="Yang Y."/>
            <person name="Xiong J."/>
            <person name="Zhou Z."/>
            <person name="Huo F."/>
            <person name="Miao W."/>
            <person name="Ran C."/>
            <person name="Liu Y."/>
            <person name="Zhang J."/>
            <person name="Feng J."/>
            <person name="Wang M."/>
            <person name="Wang M."/>
            <person name="Wang L."/>
            <person name="Yao B."/>
        </authorList>
    </citation>
    <scope>NUCLEOTIDE SEQUENCE [LARGE SCALE GENOMIC DNA]</scope>
    <source>
        <strain evidence="2">Wuqing</strain>
    </source>
</reference>
<gene>
    <name evidence="2" type="ORF">RF11_02442</name>
</gene>
<feature type="transmembrane region" description="Helical" evidence="1">
    <location>
        <begin position="47"/>
        <end position="65"/>
    </location>
</feature>
<protein>
    <submittedName>
        <fullName evidence="2">Uncharacterized protein</fullName>
    </submittedName>
</protein>